<dbReference type="PANTHER" id="PTHR11113:SF14">
    <property type="entry name" value="N-ACETYLGLUCOSAMINE-6-PHOSPHATE DEACETYLASE"/>
    <property type="match status" value="1"/>
</dbReference>
<gene>
    <name evidence="3" type="ORF">B1A_03278</name>
</gene>
<protein>
    <submittedName>
        <fullName evidence="3">N-acetylglucosamine-6-phosphate deacetylase</fullName>
    </submittedName>
</protein>
<dbReference type="InterPro" id="IPR006680">
    <property type="entry name" value="Amidohydro-rel"/>
</dbReference>
<dbReference type="InterPro" id="IPR032466">
    <property type="entry name" value="Metal_Hydrolase"/>
</dbReference>
<feature type="domain" description="Amidohydrolase-related" evidence="2">
    <location>
        <begin position="14"/>
        <end position="64"/>
    </location>
</feature>
<sequence>MATAVRNTVRLLAVPLDEALRMASTYPATVLGLERSHGRIAAGYRADLVALDDALRVRSVWCGGIRERHATTQSRID</sequence>
<dbReference type="Gene3D" id="2.30.40.10">
    <property type="entry name" value="Urease, subunit C, domain 1"/>
    <property type="match status" value="1"/>
</dbReference>
<dbReference type="AlphaFoldDB" id="T1BUS9"/>
<organism evidence="3">
    <name type="scientific">mine drainage metagenome</name>
    <dbReference type="NCBI Taxonomy" id="410659"/>
    <lineage>
        <taxon>unclassified sequences</taxon>
        <taxon>metagenomes</taxon>
        <taxon>ecological metagenomes</taxon>
    </lineage>
</organism>
<evidence type="ECO:0000259" key="2">
    <source>
        <dbReference type="Pfam" id="PF01979"/>
    </source>
</evidence>
<evidence type="ECO:0000313" key="3">
    <source>
        <dbReference type="EMBL" id="EQD76731.1"/>
    </source>
</evidence>
<dbReference type="GO" id="GO:0006046">
    <property type="term" value="P:N-acetylglucosamine catabolic process"/>
    <property type="evidence" value="ECO:0007669"/>
    <property type="project" value="TreeGrafter"/>
</dbReference>
<dbReference type="GO" id="GO:0008448">
    <property type="term" value="F:N-acetylglucosamine-6-phosphate deacetylase activity"/>
    <property type="evidence" value="ECO:0007669"/>
    <property type="project" value="TreeGrafter"/>
</dbReference>
<dbReference type="SUPFAM" id="SSF51338">
    <property type="entry name" value="Composite domain of metallo-dependent hydrolases"/>
    <property type="match status" value="1"/>
</dbReference>
<dbReference type="SUPFAM" id="SSF51556">
    <property type="entry name" value="Metallo-dependent hydrolases"/>
    <property type="match status" value="1"/>
</dbReference>
<comment type="caution">
    <text evidence="3">The sequence shown here is derived from an EMBL/GenBank/DDBJ whole genome shotgun (WGS) entry which is preliminary data.</text>
</comment>
<dbReference type="EMBL" id="AUZX01002414">
    <property type="protein sequence ID" value="EQD76731.1"/>
    <property type="molecule type" value="Genomic_DNA"/>
</dbReference>
<keyword evidence="1" id="KW-0378">Hydrolase</keyword>
<proteinExistence type="predicted"/>
<dbReference type="Pfam" id="PF01979">
    <property type="entry name" value="Amidohydro_1"/>
    <property type="match status" value="1"/>
</dbReference>
<dbReference type="Gene3D" id="3.20.20.140">
    <property type="entry name" value="Metal-dependent hydrolases"/>
    <property type="match status" value="1"/>
</dbReference>
<accession>T1BUS9</accession>
<name>T1BUS9_9ZZZZ</name>
<dbReference type="InterPro" id="IPR011059">
    <property type="entry name" value="Metal-dep_hydrolase_composite"/>
</dbReference>
<reference evidence="3" key="2">
    <citation type="journal article" date="2014" name="ISME J.">
        <title>Microbial stratification in low pH oxic and suboxic macroscopic growths along an acid mine drainage.</title>
        <authorList>
            <person name="Mendez-Garcia C."/>
            <person name="Mesa V."/>
            <person name="Sprenger R.R."/>
            <person name="Richter M."/>
            <person name="Diez M.S."/>
            <person name="Solano J."/>
            <person name="Bargiela R."/>
            <person name="Golyshina O.V."/>
            <person name="Manteca A."/>
            <person name="Ramos J.L."/>
            <person name="Gallego J.R."/>
            <person name="Llorente I."/>
            <person name="Martins Dos Santos V.A."/>
            <person name="Jensen O.N."/>
            <person name="Pelaez A.I."/>
            <person name="Sanchez J."/>
            <person name="Ferrer M."/>
        </authorList>
    </citation>
    <scope>NUCLEOTIDE SEQUENCE</scope>
</reference>
<dbReference type="PANTHER" id="PTHR11113">
    <property type="entry name" value="N-ACETYLGLUCOSAMINE-6-PHOSPHATE DEACETYLASE"/>
    <property type="match status" value="1"/>
</dbReference>
<reference evidence="3" key="1">
    <citation type="submission" date="2013-08" db="EMBL/GenBank/DDBJ databases">
        <authorList>
            <person name="Mendez C."/>
            <person name="Richter M."/>
            <person name="Ferrer M."/>
            <person name="Sanchez J."/>
        </authorList>
    </citation>
    <scope>NUCLEOTIDE SEQUENCE</scope>
</reference>
<evidence type="ECO:0000256" key="1">
    <source>
        <dbReference type="ARBA" id="ARBA00022801"/>
    </source>
</evidence>